<keyword evidence="1" id="KW-0472">Membrane</keyword>
<evidence type="ECO:0000256" key="1">
    <source>
        <dbReference type="SAM" id="Phobius"/>
    </source>
</evidence>
<organism evidence="2 3">
    <name type="scientific">Halobacillus litoralis</name>
    <dbReference type="NCBI Taxonomy" id="45668"/>
    <lineage>
        <taxon>Bacteria</taxon>
        <taxon>Bacillati</taxon>
        <taxon>Bacillota</taxon>
        <taxon>Bacilli</taxon>
        <taxon>Bacillales</taxon>
        <taxon>Bacillaceae</taxon>
        <taxon>Halobacillus</taxon>
    </lineage>
</organism>
<accession>A0A845DUS5</accession>
<dbReference type="EMBL" id="WMET01000004">
    <property type="protein sequence ID" value="MYL21250.1"/>
    <property type="molecule type" value="Genomic_DNA"/>
</dbReference>
<dbReference type="AlphaFoldDB" id="A0A845DUS5"/>
<sequence>MKIFLISVCTAAQLTAYGLIIFVSVRAGITALLISYAALALVIARVWKEAKKEKKEEPWDDYRNY</sequence>
<keyword evidence="1" id="KW-1133">Transmembrane helix</keyword>
<evidence type="ECO:0000313" key="3">
    <source>
        <dbReference type="Proteomes" id="UP000460949"/>
    </source>
</evidence>
<comment type="caution">
    <text evidence="2">The sequence shown here is derived from an EMBL/GenBank/DDBJ whole genome shotgun (WGS) entry which is preliminary data.</text>
</comment>
<keyword evidence="1" id="KW-0812">Transmembrane</keyword>
<dbReference type="RefSeq" id="WP_160838788.1">
    <property type="nucleotide sequence ID" value="NZ_WMET01000004.1"/>
</dbReference>
<protein>
    <submittedName>
        <fullName evidence="2">Uncharacterized protein</fullName>
    </submittedName>
</protein>
<evidence type="ECO:0000313" key="2">
    <source>
        <dbReference type="EMBL" id="MYL21250.1"/>
    </source>
</evidence>
<feature type="transmembrane region" description="Helical" evidence="1">
    <location>
        <begin position="28"/>
        <end position="47"/>
    </location>
</feature>
<reference evidence="2 3" key="1">
    <citation type="submission" date="2019-11" db="EMBL/GenBank/DDBJ databases">
        <title>Genome sequences of 17 halophilic strains isolated from different environments.</title>
        <authorList>
            <person name="Furrow R.E."/>
        </authorList>
    </citation>
    <scope>NUCLEOTIDE SEQUENCE [LARGE SCALE GENOMIC DNA]</scope>
    <source>
        <strain evidence="2 3">22511_23_Filter</strain>
    </source>
</reference>
<name>A0A845DUS5_9BACI</name>
<gene>
    <name evidence="2" type="ORF">GLW04_15220</name>
</gene>
<proteinExistence type="predicted"/>
<dbReference type="Proteomes" id="UP000460949">
    <property type="component" value="Unassembled WGS sequence"/>
</dbReference>